<dbReference type="Proteomes" id="UP000250266">
    <property type="component" value="Unassembled WGS sequence"/>
</dbReference>
<proteinExistence type="predicted"/>
<dbReference type="EMBL" id="KV744817">
    <property type="protein sequence ID" value="OCK85514.1"/>
    <property type="molecule type" value="Genomic_DNA"/>
</dbReference>
<sequence length="287" mass="31340">MPILSTLSFTSLNPSTQQKVLNSLKNIHKHWGCPVTDCLPAEIAPKKLDPGNNGLYQQVVEPDAKEWGCETIRRLSQLCRLTTGRREYAVGLLETEVRRRREGALKTHTGPQLRAMPHVTTGDVQRVIEIVRESIDAGVVAVIEEDDAAEAGEQWNGDESADTVSVVTVAREEEEESPTGGNDVPQVDSAKVVSKRAIVPHPPRYQPYPSPADRMSPGVSFRVGPSGPRPVTTPQHTRGSENLVQSITPSRSKRALIEAKLKAARAAKEVADLELALLMEQQAESPV</sequence>
<accession>A0A8E2JK78</accession>
<keyword evidence="2" id="KW-1185">Reference proteome</keyword>
<dbReference type="AlphaFoldDB" id="A0A8E2JK78"/>
<organism evidence="1 2">
    <name type="scientific">Lepidopterella palustris CBS 459.81</name>
    <dbReference type="NCBI Taxonomy" id="1314670"/>
    <lineage>
        <taxon>Eukaryota</taxon>
        <taxon>Fungi</taxon>
        <taxon>Dikarya</taxon>
        <taxon>Ascomycota</taxon>
        <taxon>Pezizomycotina</taxon>
        <taxon>Dothideomycetes</taxon>
        <taxon>Pleosporomycetidae</taxon>
        <taxon>Mytilinidiales</taxon>
        <taxon>Argynnaceae</taxon>
        <taxon>Lepidopterella</taxon>
    </lineage>
</organism>
<evidence type="ECO:0000313" key="2">
    <source>
        <dbReference type="Proteomes" id="UP000250266"/>
    </source>
</evidence>
<name>A0A8E2JK78_9PEZI</name>
<protein>
    <submittedName>
        <fullName evidence="1">Uncharacterized protein</fullName>
    </submittedName>
</protein>
<evidence type="ECO:0000313" key="1">
    <source>
        <dbReference type="EMBL" id="OCK85514.1"/>
    </source>
</evidence>
<gene>
    <name evidence="1" type="ORF">K432DRAFT_388514</name>
</gene>
<reference evidence="1 2" key="1">
    <citation type="journal article" date="2016" name="Nat. Commun.">
        <title>Ectomycorrhizal ecology is imprinted in the genome of the dominant symbiotic fungus Cenococcum geophilum.</title>
        <authorList>
            <consortium name="DOE Joint Genome Institute"/>
            <person name="Peter M."/>
            <person name="Kohler A."/>
            <person name="Ohm R.A."/>
            <person name="Kuo A."/>
            <person name="Krutzmann J."/>
            <person name="Morin E."/>
            <person name="Arend M."/>
            <person name="Barry K.W."/>
            <person name="Binder M."/>
            <person name="Choi C."/>
            <person name="Clum A."/>
            <person name="Copeland A."/>
            <person name="Grisel N."/>
            <person name="Haridas S."/>
            <person name="Kipfer T."/>
            <person name="LaButti K."/>
            <person name="Lindquist E."/>
            <person name="Lipzen A."/>
            <person name="Maire R."/>
            <person name="Meier B."/>
            <person name="Mihaltcheva S."/>
            <person name="Molinier V."/>
            <person name="Murat C."/>
            <person name="Poggeler S."/>
            <person name="Quandt C.A."/>
            <person name="Sperisen C."/>
            <person name="Tritt A."/>
            <person name="Tisserant E."/>
            <person name="Crous P.W."/>
            <person name="Henrissat B."/>
            <person name="Nehls U."/>
            <person name="Egli S."/>
            <person name="Spatafora J.W."/>
            <person name="Grigoriev I.V."/>
            <person name="Martin F.M."/>
        </authorList>
    </citation>
    <scope>NUCLEOTIDE SEQUENCE [LARGE SCALE GENOMIC DNA]</scope>
    <source>
        <strain evidence="1 2">CBS 459.81</strain>
    </source>
</reference>